<protein>
    <submittedName>
        <fullName evidence="1">Uncharacterized protein</fullName>
    </submittedName>
</protein>
<accession>A0A7U7GFJ7</accession>
<dbReference type="RefSeq" id="WP_230314484.1">
    <property type="nucleotide sequence ID" value="NZ_CBTK010000286.1"/>
</dbReference>
<keyword evidence="2" id="KW-1185">Reference proteome</keyword>
<organism evidence="1 2">
    <name type="scientific">Candidatus Contendobacter odensis Run_B_J11</name>
    <dbReference type="NCBI Taxonomy" id="1400861"/>
    <lineage>
        <taxon>Bacteria</taxon>
        <taxon>Pseudomonadati</taxon>
        <taxon>Pseudomonadota</taxon>
        <taxon>Gammaproteobacteria</taxon>
        <taxon>Candidatus Competibacteraceae</taxon>
        <taxon>Candidatus Contendibacter</taxon>
    </lineage>
</organism>
<sequence length="84" mass="9587">MSEPIDFYGVAWPQECADPIVETVRQKLKARSEVGIAKYGHTLARTDLSRLDWLRHAQEEAMDLALYLQKLIDLEMSPPDWSAA</sequence>
<proteinExistence type="predicted"/>
<dbReference type="AlphaFoldDB" id="A0A7U7GFJ7"/>
<comment type="caution">
    <text evidence="1">The sequence shown here is derived from an EMBL/GenBank/DDBJ whole genome shotgun (WGS) entry which is preliminary data.</text>
</comment>
<gene>
    <name evidence="1" type="ORF">BN874_690016</name>
</gene>
<evidence type="ECO:0000313" key="2">
    <source>
        <dbReference type="Proteomes" id="UP000019184"/>
    </source>
</evidence>
<dbReference type="Proteomes" id="UP000019184">
    <property type="component" value="Unassembled WGS sequence"/>
</dbReference>
<reference evidence="1 2" key="1">
    <citation type="journal article" date="2014" name="ISME J.">
        <title>Candidatus Competibacter-lineage genomes retrieved from metagenomes reveal functional metabolic diversity.</title>
        <authorList>
            <person name="McIlroy S.J."/>
            <person name="Albertsen M."/>
            <person name="Andresen E.K."/>
            <person name="Saunders A.M."/>
            <person name="Kristiansen R."/>
            <person name="Stokholm-Bjerregaard M."/>
            <person name="Nielsen K.L."/>
            <person name="Nielsen P.H."/>
        </authorList>
    </citation>
    <scope>NUCLEOTIDE SEQUENCE [LARGE SCALE GENOMIC DNA]</scope>
    <source>
        <strain evidence="1 2">Run_B_J11</strain>
    </source>
</reference>
<dbReference type="EMBL" id="CBTK010000286">
    <property type="protein sequence ID" value="CDH46966.1"/>
    <property type="molecule type" value="Genomic_DNA"/>
</dbReference>
<evidence type="ECO:0000313" key="1">
    <source>
        <dbReference type="EMBL" id="CDH46966.1"/>
    </source>
</evidence>
<name>A0A7U7GFJ7_9GAMM</name>